<accession>A0A9D4B7H7</accession>
<evidence type="ECO:0000313" key="2">
    <source>
        <dbReference type="Proteomes" id="UP000827986"/>
    </source>
</evidence>
<organism evidence="1 2">
    <name type="scientific">Mauremys mutica</name>
    <name type="common">yellowpond turtle</name>
    <dbReference type="NCBI Taxonomy" id="74926"/>
    <lineage>
        <taxon>Eukaryota</taxon>
        <taxon>Metazoa</taxon>
        <taxon>Chordata</taxon>
        <taxon>Craniata</taxon>
        <taxon>Vertebrata</taxon>
        <taxon>Euteleostomi</taxon>
        <taxon>Archelosauria</taxon>
        <taxon>Testudinata</taxon>
        <taxon>Testudines</taxon>
        <taxon>Cryptodira</taxon>
        <taxon>Durocryptodira</taxon>
        <taxon>Testudinoidea</taxon>
        <taxon>Geoemydidae</taxon>
        <taxon>Geoemydinae</taxon>
        <taxon>Mauremys</taxon>
    </lineage>
</organism>
<keyword evidence="2" id="KW-1185">Reference proteome</keyword>
<proteinExistence type="predicted"/>
<sequence length="134" mass="14708">MPLAGLHLLPSYPSLLLYLLPSQTPHIMLCSVIDGRQGTNTGSRAAKERQRCASHFILVLSSVQTEEGHYRALAGEKEGLISLSYYTQVNETESLIFSSYICFVSSLGHTVGLISVVFRLSCTTTKLQCWGSKP</sequence>
<comment type="caution">
    <text evidence="1">The sequence shown here is derived from an EMBL/GenBank/DDBJ whole genome shotgun (WGS) entry which is preliminary data.</text>
</comment>
<dbReference type="AlphaFoldDB" id="A0A9D4B7H7"/>
<protein>
    <submittedName>
        <fullName evidence="1">Uncharacterized protein</fullName>
    </submittedName>
</protein>
<dbReference type="EMBL" id="JAHDVG010000465">
    <property type="protein sequence ID" value="KAH1183601.1"/>
    <property type="molecule type" value="Genomic_DNA"/>
</dbReference>
<reference evidence="1" key="1">
    <citation type="submission" date="2021-09" db="EMBL/GenBank/DDBJ databases">
        <title>The genome of Mauremys mutica provides insights into the evolution of semi-aquatic lifestyle.</title>
        <authorList>
            <person name="Gong S."/>
            <person name="Gao Y."/>
        </authorList>
    </citation>
    <scope>NUCLEOTIDE SEQUENCE</scope>
    <source>
        <strain evidence="1">MM-2020</strain>
        <tissue evidence="1">Muscle</tissue>
    </source>
</reference>
<evidence type="ECO:0000313" key="1">
    <source>
        <dbReference type="EMBL" id="KAH1183601.1"/>
    </source>
</evidence>
<dbReference type="Proteomes" id="UP000827986">
    <property type="component" value="Unassembled WGS sequence"/>
</dbReference>
<name>A0A9D4B7H7_9SAUR</name>
<gene>
    <name evidence="1" type="ORF">KIL84_014217</name>
</gene>